<dbReference type="PANTHER" id="PTHR31609">
    <property type="entry name" value="YDJC DEACETYLASE FAMILY MEMBER"/>
    <property type="match status" value="1"/>
</dbReference>
<evidence type="ECO:0000256" key="1">
    <source>
        <dbReference type="ARBA" id="ARBA00001946"/>
    </source>
</evidence>
<dbReference type="InterPro" id="IPR006879">
    <property type="entry name" value="YdjC-like"/>
</dbReference>
<dbReference type="GO" id="GO:0005975">
    <property type="term" value="P:carbohydrate metabolic process"/>
    <property type="evidence" value="ECO:0007669"/>
    <property type="project" value="InterPro"/>
</dbReference>
<evidence type="ECO:0000256" key="3">
    <source>
        <dbReference type="ARBA" id="ARBA00022801"/>
    </source>
</evidence>
<dbReference type="RefSeq" id="WP_240098731.1">
    <property type="nucleotide sequence ID" value="NZ_JAJSON010000020.1"/>
</dbReference>
<comment type="caution">
    <text evidence="6">The sequence shown here is derived from an EMBL/GenBank/DDBJ whole genome shotgun (WGS) entry which is preliminary data.</text>
</comment>
<dbReference type="GO" id="GO:0016787">
    <property type="term" value="F:hydrolase activity"/>
    <property type="evidence" value="ECO:0007669"/>
    <property type="project" value="UniProtKB-KW"/>
</dbReference>
<name>A0A9X1UXB3_9FLAO</name>
<keyword evidence="7" id="KW-1185">Reference proteome</keyword>
<evidence type="ECO:0000256" key="2">
    <source>
        <dbReference type="ARBA" id="ARBA00022723"/>
    </source>
</evidence>
<protein>
    <submittedName>
        <fullName evidence="6">Polysaccharide deacetylase family protein</fullName>
    </submittedName>
</protein>
<gene>
    <name evidence="6" type="ORF">LU635_10055</name>
</gene>
<dbReference type="CDD" id="cd10802">
    <property type="entry name" value="YdjC_TTHB029_like"/>
    <property type="match status" value="1"/>
</dbReference>
<evidence type="ECO:0000256" key="5">
    <source>
        <dbReference type="ARBA" id="ARBA00023277"/>
    </source>
</evidence>
<comment type="cofactor">
    <cofactor evidence="1">
        <name>Mg(2+)</name>
        <dbReference type="ChEBI" id="CHEBI:18420"/>
    </cofactor>
</comment>
<organism evidence="6 7">
    <name type="scientific">Christiangramia crocea</name>
    <dbReference type="NCBI Taxonomy" id="2904124"/>
    <lineage>
        <taxon>Bacteria</taxon>
        <taxon>Pseudomonadati</taxon>
        <taxon>Bacteroidota</taxon>
        <taxon>Flavobacteriia</taxon>
        <taxon>Flavobacteriales</taxon>
        <taxon>Flavobacteriaceae</taxon>
        <taxon>Christiangramia</taxon>
    </lineage>
</organism>
<dbReference type="Pfam" id="PF04794">
    <property type="entry name" value="YdjC"/>
    <property type="match status" value="1"/>
</dbReference>
<keyword evidence="5" id="KW-0119">Carbohydrate metabolism</keyword>
<evidence type="ECO:0000256" key="4">
    <source>
        <dbReference type="ARBA" id="ARBA00022842"/>
    </source>
</evidence>
<dbReference type="InterPro" id="IPR011330">
    <property type="entry name" value="Glyco_hydro/deAcase_b/a-brl"/>
</dbReference>
<reference evidence="6" key="1">
    <citation type="submission" date="2021-12" db="EMBL/GenBank/DDBJ databases">
        <title>Description of Gramella crocea sp. nov., a new bacterium isolated from activated sludge.</title>
        <authorList>
            <person name="Zhang X."/>
        </authorList>
    </citation>
    <scope>NUCLEOTIDE SEQUENCE</scope>
    <source>
        <strain evidence="6">YB25</strain>
    </source>
</reference>
<evidence type="ECO:0000313" key="7">
    <source>
        <dbReference type="Proteomes" id="UP001139344"/>
    </source>
</evidence>
<dbReference type="GO" id="GO:0046872">
    <property type="term" value="F:metal ion binding"/>
    <property type="evidence" value="ECO:0007669"/>
    <property type="project" value="UniProtKB-KW"/>
</dbReference>
<keyword evidence="4" id="KW-0460">Magnesium</keyword>
<sequence>MILSFMSYPVLAQNSNQTLSEKLGYPADAKLLIIHADDAGISHSENIATIKALEEGGVNSVSIMVPCPWFPEIAEYARLHSEEKDFGLHLTVTSEWKNYKWGPTSSKNMVPSLVNENGYFFHLEDSIRLKADLGDVEREITAQIEKALSYGIDITHLDAHMGAIRTTPELMEVYIKKGREYNLPVLLSEDMSSLETVRKTMKLTAKDIVVDHYYQADPEIFAKGMESYYEEILNNLKPGLSTIIIHLAENNEEMKAVTIDHPNWGNVWRQEDLDFFTSDKAQELIEKNNIIMVTWRELRDKIVRAD</sequence>
<dbReference type="SUPFAM" id="SSF88713">
    <property type="entry name" value="Glycoside hydrolase/deacetylase"/>
    <property type="match status" value="1"/>
</dbReference>
<dbReference type="PANTHER" id="PTHR31609:SF1">
    <property type="entry name" value="CARBOHYDRATE DEACETYLASE"/>
    <property type="match status" value="1"/>
</dbReference>
<evidence type="ECO:0000313" key="6">
    <source>
        <dbReference type="EMBL" id="MCG9971979.1"/>
    </source>
</evidence>
<dbReference type="EMBL" id="JAJSON010000020">
    <property type="protein sequence ID" value="MCG9971979.1"/>
    <property type="molecule type" value="Genomic_DNA"/>
</dbReference>
<proteinExistence type="predicted"/>
<dbReference type="AlphaFoldDB" id="A0A9X1UXB3"/>
<accession>A0A9X1UXB3</accession>
<dbReference type="Gene3D" id="3.20.20.370">
    <property type="entry name" value="Glycoside hydrolase/deacetylase"/>
    <property type="match status" value="1"/>
</dbReference>
<dbReference type="Proteomes" id="UP001139344">
    <property type="component" value="Unassembled WGS sequence"/>
</dbReference>
<keyword evidence="3" id="KW-0378">Hydrolase</keyword>
<keyword evidence="2" id="KW-0479">Metal-binding</keyword>
<dbReference type="GO" id="GO:0019213">
    <property type="term" value="F:deacetylase activity"/>
    <property type="evidence" value="ECO:0007669"/>
    <property type="project" value="TreeGrafter"/>
</dbReference>